<gene>
    <name evidence="2" type="ORF">LTR91_026357</name>
</gene>
<sequence length="106" mass="10800">PQQQPQQPKRWAPDETGREYPISTDRAEAIARWIREAPLSMGAGSGTGRKRRPARKAGRKGGDGNGKGVDGNGVVNGGANGGVSGGLHGDGEVAGAGGQQEEEGPD</sequence>
<reference evidence="2" key="1">
    <citation type="submission" date="2023-06" db="EMBL/GenBank/DDBJ databases">
        <title>Black Yeasts Isolated from many extreme environments.</title>
        <authorList>
            <person name="Coleine C."/>
            <person name="Stajich J.E."/>
            <person name="Selbmann L."/>
        </authorList>
    </citation>
    <scope>NUCLEOTIDE SEQUENCE</scope>
    <source>
        <strain evidence="2">CCFEE 5200</strain>
    </source>
</reference>
<proteinExistence type="predicted"/>
<feature type="region of interest" description="Disordered" evidence="1">
    <location>
        <begin position="1"/>
        <end position="24"/>
    </location>
</feature>
<feature type="compositionally biased region" description="Basic residues" evidence="1">
    <location>
        <begin position="48"/>
        <end position="59"/>
    </location>
</feature>
<keyword evidence="3" id="KW-1185">Reference proteome</keyword>
<dbReference type="AlphaFoldDB" id="A0AAN6K263"/>
<evidence type="ECO:0000313" key="3">
    <source>
        <dbReference type="Proteomes" id="UP001175353"/>
    </source>
</evidence>
<dbReference type="Proteomes" id="UP001175353">
    <property type="component" value="Unassembled WGS sequence"/>
</dbReference>
<evidence type="ECO:0000256" key="1">
    <source>
        <dbReference type="SAM" id="MobiDB-lite"/>
    </source>
</evidence>
<feature type="non-terminal residue" evidence="2">
    <location>
        <position position="1"/>
    </location>
</feature>
<feature type="region of interest" description="Disordered" evidence="1">
    <location>
        <begin position="36"/>
        <end position="106"/>
    </location>
</feature>
<feature type="compositionally biased region" description="Gly residues" evidence="1">
    <location>
        <begin position="63"/>
        <end position="98"/>
    </location>
</feature>
<dbReference type="EMBL" id="JAUJLE010001099">
    <property type="protein sequence ID" value="KAK0949557.1"/>
    <property type="molecule type" value="Genomic_DNA"/>
</dbReference>
<organism evidence="2 3">
    <name type="scientific">Friedmanniomyces endolithicus</name>
    <dbReference type="NCBI Taxonomy" id="329885"/>
    <lineage>
        <taxon>Eukaryota</taxon>
        <taxon>Fungi</taxon>
        <taxon>Dikarya</taxon>
        <taxon>Ascomycota</taxon>
        <taxon>Pezizomycotina</taxon>
        <taxon>Dothideomycetes</taxon>
        <taxon>Dothideomycetidae</taxon>
        <taxon>Mycosphaerellales</taxon>
        <taxon>Teratosphaeriaceae</taxon>
        <taxon>Friedmanniomyces</taxon>
    </lineage>
</organism>
<name>A0AAN6K263_9PEZI</name>
<evidence type="ECO:0000313" key="2">
    <source>
        <dbReference type="EMBL" id="KAK0949557.1"/>
    </source>
</evidence>
<protein>
    <submittedName>
        <fullName evidence="2">Uncharacterized protein</fullName>
    </submittedName>
</protein>
<comment type="caution">
    <text evidence="2">The sequence shown here is derived from an EMBL/GenBank/DDBJ whole genome shotgun (WGS) entry which is preliminary data.</text>
</comment>
<accession>A0AAN6K263</accession>